<evidence type="ECO:0000256" key="2">
    <source>
        <dbReference type="SAM" id="MobiDB-lite"/>
    </source>
</evidence>
<dbReference type="GeneID" id="7453382"/>
<accession>B8BZC5</accession>
<evidence type="ECO:0000313" key="4">
    <source>
        <dbReference type="EMBL" id="EED92858.1"/>
    </source>
</evidence>
<dbReference type="HOGENOM" id="CLU_840684_0_0_1"/>
<keyword evidence="3" id="KW-0732">Signal</keyword>
<proteinExistence type="predicted"/>
<reference evidence="4 5" key="2">
    <citation type="journal article" date="2008" name="Nature">
        <title>The Phaeodactylum genome reveals the evolutionary history of diatom genomes.</title>
        <authorList>
            <person name="Bowler C."/>
            <person name="Allen A.E."/>
            <person name="Badger J.H."/>
            <person name="Grimwood J."/>
            <person name="Jabbari K."/>
            <person name="Kuo A."/>
            <person name="Maheswari U."/>
            <person name="Martens C."/>
            <person name="Maumus F."/>
            <person name="Otillar R.P."/>
            <person name="Rayko E."/>
            <person name="Salamov A."/>
            <person name="Vandepoele K."/>
            <person name="Beszteri B."/>
            <person name="Gruber A."/>
            <person name="Heijde M."/>
            <person name="Katinka M."/>
            <person name="Mock T."/>
            <person name="Valentin K."/>
            <person name="Verret F."/>
            <person name="Berges J.A."/>
            <person name="Brownlee C."/>
            <person name="Cadoret J.P."/>
            <person name="Chiovitti A."/>
            <person name="Choi C.J."/>
            <person name="Coesel S."/>
            <person name="De Martino A."/>
            <person name="Detter J.C."/>
            <person name="Durkin C."/>
            <person name="Falciatore A."/>
            <person name="Fournet J."/>
            <person name="Haruta M."/>
            <person name="Huysman M.J."/>
            <person name="Jenkins B.D."/>
            <person name="Jiroutova K."/>
            <person name="Jorgensen R.E."/>
            <person name="Joubert Y."/>
            <person name="Kaplan A."/>
            <person name="Kroger N."/>
            <person name="Kroth P.G."/>
            <person name="La Roche J."/>
            <person name="Lindquist E."/>
            <person name="Lommer M."/>
            <person name="Martin-Jezequel V."/>
            <person name="Lopez P.J."/>
            <person name="Lucas S."/>
            <person name="Mangogna M."/>
            <person name="McGinnis K."/>
            <person name="Medlin L.K."/>
            <person name="Montsant A."/>
            <person name="Oudot-Le Secq M.P."/>
            <person name="Napoli C."/>
            <person name="Obornik M."/>
            <person name="Parker M.S."/>
            <person name="Petit J.L."/>
            <person name="Porcel B.M."/>
            <person name="Poulsen N."/>
            <person name="Robison M."/>
            <person name="Rychlewski L."/>
            <person name="Rynearson T.A."/>
            <person name="Schmutz J."/>
            <person name="Shapiro H."/>
            <person name="Siaut M."/>
            <person name="Stanley M."/>
            <person name="Sussman M.R."/>
            <person name="Taylor A.R."/>
            <person name="Vardi A."/>
            <person name="von Dassow P."/>
            <person name="Vyverman W."/>
            <person name="Willis A."/>
            <person name="Wyrwicz L.S."/>
            <person name="Rokhsar D.S."/>
            <person name="Weissenbach J."/>
            <person name="Armbrust E.V."/>
            <person name="Green B.R."/>
            <person name="Van de Peer Y."/>
            <person name="Grigoriev I.V."/>
        </authorList>
    </citation>
    <scope>NUCLEOTIDE SEQUENCE [LARGE SCALE GENOMIC DNA]</scope>
    <source>
        <strain evidence="4 5">CCMP1335</strain>
    </source>
</reference>
<feature type="region of interest" description="Disordered" evidence="2">
    <location>
        <begin position="251"/>
        <end position="270"/>
    </location>
</feature>
<feature type="compositionally biased region" description="Polar residues" evidence="2">
    <location>
        <begin position="256"/>
        <end position="267"/>
    </location>
</feature>
<dbReference type="AlphaFoldDB" id="B8BZC5"/>
<reference evidence="4 5" key="1">
    <citation type="journal article" date="2004" name="Science">
        <title>The genome of the diatom Thalassiosira pseudonana: ecology, evolution, and metabolism.</title>
        <authorList>
            <person name="Armbrust E.V."/>
            <person name="Berges J.A."/>
            <person name="Bowler C."/>
            <person name="Green B.R."/>
            <person name="Martinez D."/>
            <person name="Putnam N.H."/>
            <person name="Zhou S."/>
            <person name="Allen A.E."/>
            <person name="Apt K.E."/>
            <person name="Bechner M."/>
            <person name="Brzezinski M.A."/>
            <person name="Chaal B.K."/>
            <person name="Chiovitti A."/>
            <person name="Davis A.K."/>
            <person name="Demarest M.S."/>
            <person name="Detter J.C."/>
            <person name="Glavina T."/>
            <person name="Goodstein D."/>
            <person name="Hadi M.Z."/>
            <person name="Hellsten U."/>
            <person name="Hildebrand M."/>
            <person name="Jenkins B.D."/>
            <person name="Jurka J."/>
            <person name="Kapitonov V.V."/>
            <person name="Kroger N."/>
            <person name="Lau W.W."/>
            <person name="Lane T.W."/>
            <person name="Larimer F.W."/>
            <person name="Lippmeier J.C."/>
            <person name="Lucas S."/>
            <person name="Medina M."/>
            <person name="Montsant A."/>
            <person name="Obornik M."/>
            <person name="Parker M.S."/>
            <person name="Palenik B."/>
            <person name="Pazour G.J."/>
            <person name="Richardson P.M."/>
            <person name="Rynearson T.A."/>
            <person name="Saito M.A."/>
            <person name="Schwartz D.C."/>
            <person name="Thamatrakoln K."/>
            <person name="Valentin K."/>
            <person name="Vardi A."/>
            <person name="Wilkerson F.P."/>
            <person name="Rokhsar D.S."/>
        </authorList>
    </citation>
    <scope>NUCLEOTIDE SEQUENCE [LARGE SCALE GENOMIC DNA]</scope>
    <source>
        <strain evidence="4 5">CCMP1335</strain>
    </source>
</reference>
<keyword evidence="1" id="KW-0175">Coiled coil</keyword>
<name>B8BZC5_THAPS</name>
<sequence>MVATTSVITALLVATLPSYGNAFAPTLSASRVGSLELRAADEASAQALSDYMAKSHEEKLRAIKEVEAKKNTEIESLKAEIEQLKAGGLTLSSPPPAAVPIDDAAQKLASYQAFMAEYIVNAQNQKLLAMKEAELKAEKKFQERLEKLFAASGVALPGSVETVDAPFVEPTLFELRNARVVAAAKERKSRWGEKEVERAAEQSKNAPVVAASGTSVTTSSSEPTLYEQRNARIIAAASEGKSRWGEKEISRALEQSKGSPSTSQSAAGASLYDQRNAKVVAAAAAGKGRWGDMEVERVKNGVAALNVPSKPSPTVASLEDRVNLGARLVGV</sequence>
<gene>
    <name evidence="4" type="ORF">THAPSDRAFT_4462</name>
</gene>
<feature type="compositionally biased region" description="Low complexity" evidence="2">
    <location>
        <begin position="206"/>
        <end position="221"/>
    </location>
</feature>
<evidence type="ECO:0000256" key="3">
    <source>
        <dbReference type="SAM" id="SignalP"/>
    </source>
</evidence>
<dbReference type="RefSeq" id="XP_002289321.1">
    <property type="nucleotide sequence ID" value="XM_002289285.1"/>
</dbReference>
<dbReference type="KEGG" id="tps:THAPSDRAFT_4462"/>
<dbReference type="EMBL" id="CM000641">
    <property type="protein sequence ID" value="EED92858.1"/>
    <property type="molecule type" value="Genomic_DNA"/>
</dbReference>
<feature type="signal peptide" evidence="3">
    <location>
        <begin position="1"/>
        <end position="22"/>
    </location>
</feature>
<feature type="chain" id="PRO_5002866088" evidence="3">
    <location>
        <begin position="23"/>
        <end position="331"/>
    </location>
</feature>
<dbReference type="InParanoid" id="B8BZC5"/>
<dbReference type="Proteomes" id="UP000001449">
    <property type="component" value="Chromosome 4"/>
</dbReference>
<keyword evidence="5" id="KW-1185">Reference proteome</keyword>
<evidence type="ECO:0000313" key="5">
    <source>
        <dbReference type="Proteomes" id="UP000001449"/>
    </source>
</evidence>
<organism evidence="4 5">
    <name type="scientific">Thalassiosira pseudonana</name>
    <name type="common">Marine diatom</name>
    <name type="synonym">Cyclotella nana</name>
    <dbReference type="NCBI Taxonomy" id="35128"/>
    <lineage>
        <taxon>Eukaryota</taxon>
        <taxon>Sar</taxon>
        <taxon>Stramenopiles</taxon>
        <taxon>Ochrophyta</taxon>
        <taxon>Bacillariophyta</taxon>
        <taxon>Coscinodiscophyceae</taxon>
        <taxon>Thalassiosirophycidae</taxon>
        <taxon>Thalassiosirales</taxon>
        <taxon>Thalassiosiraceae</taxon>
        <taxon>Thalassiosira</taxon>
    </lineage>
</organism>
<protein>
    <submittedName>
        <fullName evidence="4">Uncharacterized protein</fullName>
    </submittedName>
</protein>
<feature type="region of interest" description="Disordered" evidence="2">
    <location>
        <begin position="191"/>
        <end position="224"/>
    </location>
</feature>
<evidence type="ECO:0000256" key="1">
    <source>
        <dbReference type="SAM" id="Coils"/>
    </source>
</evidence>
<dbReference type="eggNOG" id="ENOG502SX8D">
    <property type="taxonomic scope" value="Eukaryota"/>
</dbReference>
<feature type="compositionally biased region" description="Basic and acidic residues" evidence="2">
    <location>
        <begin position="191"/>
        <end position="201"/>
    </location>
</feature>
<dbReference type="PaxDb" id="35128-Thaps4462"/>
<feature type="coiled-coil region" evidence="1">
    <location>
        <begin position="60"/>
        <end position="87"/>
    </location>
</feature>